<organism evidence="6">
    <name type="scientific">marine metagenome</name>
    <dbReference type="NCBI Taxonomy" id="408172"/>
    <lineage>
        <taxon>unclassified sequences</taxon>
        <taxon>metagenomes</taxon>
        <taxon>ecological metagenomes</taxon>
    </lineage>
</organism>
<reference evidence="6" key="1">
    <citation type="submission" date="2018-05" db="EMBL/GenBank/DDBJ databases">
        <authorList>
            <person name="Lanie J.A."/>
            <person name="Ng W.-L."/>
            <person name="Kazmierczak K.M."/>
            <person name="Andrzejewski T.M."/>
            <person name="Davidsen T.M."/>
            <person name="Wayne K.J."/>
            <person name="Tettelin H."/>
            <person name="Glass J.I."/>
            <person name="Rusch D."/>
            <person name="Podicherti R."/>
            <person name="Tsui H.-C.T."/>
            <person name="Winkler M.E."/>
        </authorList>
    </citation>
    <scope>NUCLEOTIDE SEQUENCE</scope>
</reference>
<dbReference type="SUPFAM" id="SSF52540">
    <property type="entry name" value="P-loop containing nucleoside triphosphate hydrolases"/>
    <property type="match status" value="1"/>
</dbReference>
<dbReference type="Gene3D" id="3.40.50.300">
    <property type="entry name" value="P-loop containing nucleotide triphosphate hydrolases"/>
    <property type="match status" value="1"/>
</dbReference>
<evidence type="ECO:0000256" key="3">
    <source>
        <dbReference type="ARBA" id="ARBA00022801"/>
    </source>
</evidence>
<keyword evidence="5" id="KW-0143">Chaperone</keyword>
<evidence type="ECO:0000256" key="5">
    <source>
        <dbReference type="ARBA" id="ARBA00023186"/>
    </source>
</evidence>
<evidence type="ECO:0000313" key="6">
    <source>
        <dbReference type="EMBL" id="SVA23684.1"/>
    </source>
</evidence>
<keyword evidence="2" id="KW-0547">Nucleotide-binding</keyword>
<dbReference type="PANTHER" id="PTHR43087:SF1">
    <property type="entry name" value="LAO_AO TRANSPORT SYSTEM ATPASE"/>
    <property type="match status" value="1"/>
</dbReference>
<sequence>MQSPCDRVLTESMDAESERALAARVLGGDPRAVSRAISLIEEGVPEGARLVSELFSHTGRAWVVGVTGPPGVGKSTLVDRVAKVFRTGGRRVGIVAVDPTSPFSGGAVLGDRVRMQTHAGDDGVFIRSMATRGRLGGLAQATREATLILDAAGHDVVFLETVGVGQAEVDITYAADIAVVMVAPGFGDDVQAIKAGILEIADVFVVNKADHSGAEGTVAQLEAMLSLDEPSHERWRPPIVKTQATTGDGVNDFVGALDRFREYAGDDLRYQRRYRLEVSELRRLLGEAFWRHVEQLVSPSELDKVTAQLARRELDPYTAVDTIMNRVLAERDAGRKP</sequence>
<dbReference type="InterPro" id="IPR027417">
    <property type="entry name" value="P-loop_NTPase"/>
</dbReference>
<comment type="similarity">
    <text evidence="1">Belongs to the SIMIBI class G3E GTPase family. ArgK/MeaB subfamily.</text>
</comment>
<evidence type="ECO:0008006" key="7">
    <source>
        <dbReference type="Google" id="ProtNLM"/>
    </source>
</evidence>
<dbReference type="CDD" id="cd03114">
    <property type="entry name" value="MMAA-like"/>
    <property type="match status" value="1"/>
</dbReference>
<dbReference type="InterPro" id="IPR052040">
    <property type="entry name" value="GTPase/Isobutyryl-CoA_mutase"/>
</dbReference>
<name>A0A381U6S2_9ZZZZ</name>
<keyword evidence="4" id="KW-0342">GTP-binding</keyword>
<dbReference type="AlphaFoldDB" id="A0A381U6S2"/>
<dbReference type="PANTHER" id="PTHR43087">
    <property type="entry name" value="LYSINE/ARGININE/ORNITHINE TRANSPORT SYSTEM KINASE"/>
    <property type="match status" value="1"/>
</dbReference>
<dbReference type="Pfam" id="PF03308">
    <property type="entry name" value="MeaB"/>
    <property type="match status" value="1"/>
</dbReference>
<keyword evidence="3" id="KW-0378">Hydrolase</keyword>
<dbReference type="GO" id="GO:0003924">
    <property type="term" value="F:GTPase activity"/>
    <property type="evidence" value="ECO:0007669"/>
    <property type="project" value="InterPro"/>
</dbReference>
<dbReference type="EMBL" id="UINC01005809">
    <property type="protein sequence ID" value="SVA23684.1"/>
    <property type="molecule type" value="Genomic_DNA"/>
</dbReference>
<protein>
    <recommendedName>
        <fullName evidence="7">AAA+ ATPase domain-containing protein</fullName>
    </recommendedName>
</protein>
<accession>A0A381U6S2</accession>
<evidence type="ECO:0000256" key="4">
    <source>
        <dbReference type="ARBA" id="ARBA00023134"/>
    </source>
</evidence>
<evidence type="ECO:0000256" key="2">
    <source>
        <dbReference type="ARBA" id="ARBA00022741"/>
    </source>
</evidence>
<dbReference type="InterPro" id="IPR005129">
    <property type="entry name" value="GTPase_ArgK"/>
</dbReference>
<evidence type="ECO:0000256" key="1">
    <source>
        <dbReference type="ARBA" id="ARBA00009625"/>
    </source>
</evidence>
<proteinExistence type="inferred from homology"/>
<dbReference type="NCBIfam" id="TIGR00750">
    <property type="entry name" value="lao"/>
    <property type="match status" value="1"/>
</dbReference>
<gene>
    <name evidence="6" type="ORF">METZ01_LOCUS76538</name>
</gene>
<dbReference type="GO" id="GO:0005525">
    <property type="term" value="F:GTP binding"/>
    <property type="evidence" value="ECO:0007669"/>
    <property type="project" value="UniProtKB-KW"/>
</dbReference>